<gene>
    <name evidence="3" type="ORF">RM555_21225</name>
</gene>
<sequence length="384" mass="41558">MINVFQPTLGAEELDAVRAVFDSSWLGHGPRTREFEQEFAAHAGLVPERTIFINSATAGLFLAVELLALGPGDEVVLPSISFVGAANAIASAGARPVFCDVDPRTLNPSVADVERALTPTTKAVILLHYGGVPGEVAEIAELCRRRGVALVEDAACAVASTVDGRPCGSFGDIAMWSFDAMKILVTGDGGMLHVRDAELARRAHRLAYHGLEHASGFSAAGKGVPHRWWELDVREFGRRVVGNDLTAAIGLVQLRRLPGFVARRREIAAEYDRLLADVEGVRLPPPLPAGQRSSHYFYWVQLDPEIRDQVAADLLDIGIYTTFRYAPLHKVPAYGAGWHLPGADEAARTTLLLPLHQGLDDADVRTVVDGLRKSVEQRQGGTRD</sequence>
<comment type="similarity">
    <text evidence="2">Belongs to the DegT/DnrJ/EryC1 family.</text>
</comment>
<evidence type="ECO:0000313" key="3">
    <source>
        <dbReference type="EMBL" id="MDT0531512.1"/>
    </source>
</evidence>
<evidence type="ECO:0000256" key="1">
    <source>
        <dbReference type="ARBA" id="ARBA00001933"/>
    </source>
</evidence>
<name>A0ABU2X050_9ACTN</name>
<dbReference type="SUPFAM" id="SSF53383">
    <property type="entry name" value="PLP-dependent transferases"/>
    <property type="match status" value="1"/>
</dbReference>
<dbReference type="RefSeq" id="WP_151454574.1">
    <property type="nucleotide sequence ID" value="NZ_JAVRFL010000026.1"/>
</dbReference>
<proteinExistence type="inferred from homology"/>
<dbReference type="PANTHER" id="PTHR30244:SF34">
    <property type="entry name" value="DTDP-4-AMINO-4,6-DIDEOXYGALACTOSE TRANSAMINASE"/>
    <property type="match status" value="1"/>
</dbReference>
<keyword evidence="2" id="KW-0663">Pyridoxal phosphate</keyword>
<organism evidence="3 4">
    <name type="scientific">Micromonospora reichwaldensis</name>
    <dbReference type="NCBI Taxonomy" id="3075516"/>
    <lineage>
        <taxon>Bacteria</taxon>
        <taxon>Bacillati</taxon>
        <taxon>Actinomycetota</taxon>
        <taxon>Actinomycetes</taxon>
        <taxon>Micromonosporales</taxon>
        <taxon>Micromonosporaceae</taxon>
        <taxon>Micromonospora</taxon>
    </lineage>
</organism>
<dbReference type="Pfam" id="PF01041">
    <property type="entry name" value="DegT_DnrJ_EryC1"/>
    <property type="match status" value="1"/>
</dbReference>
<dbReference type="EMBL" id="JAVRFL010000026">
    <property type="protein sequence ID" value="MDT0531512.1"/>
    <property type="molecule type" value="Genomic_DNA"/>
</dbReference>
<dbReference type="EC" id="2.6.1.-" evidence="3"/>
<dbReference type="InterPro" id="IPR000653">
    <property type="entry name" value="DegT/StrS_aminotransferase"/>
</dbReference>
<evidence type="ECO:0000256" key="2">
    <source>
        <dbReference type="RuleBase" id="RU004508"/>
    </source>
</evidence>
<evidence type="ECO:0000313" key="4">
    <source>
        <dbReference type="Proteomes" id="UP001180973"/>
    </source>
</evidence>
<dbReference type="InterPro" id="IPR015421">
    <property type="entry name" value="PyrdxlP-dep_Trfase_major"/>
</dbReference>
<dbReference type="PIRSF" id="PIRSF000390">
    <property type="entry name" value="PLP_StrS"/>
    <property type="match status" value="1"/>
</dbReference>
<comment type="cofactor">
    <cofactor evidence="1">
        <name>pyridoxal 5'-phosphate</name>
        <dbReference type="ChEBI" id="CHEBI:597326"/>
    </cofactor>
</comment>
<dbReference type="Gene3D" id="3.40.640.10">
    <property type="entry name" value="Type I PLP-dependent aspartate aminotransferase-like (Major domain)"/>
    <property type="match status" value="1"/>
</dbReference>
<dbReference type="InterPro" id="IPR015424">
    <property type="entry name" value="PyrdxlP-dep_Trfase"/>
</dbReference>
<keyword evidence="3" id="KW-0808">Transferase</keyword>
<accession>A0ABU2X050</accession>
<dbReference type="Proteomes" id="UP001180973">
    <property type="component" value="Unassembled WGS sequence"/>
</dbReference>
<comment type="caution">
    <text evidence="3">The sequence shown here is derived from an EMBL/GenBank/DDBJ whole genome shotgun (WGS) entry which is preliminary data.</text>
</comment>
<dbReference type="PANTHER" id="PTHR30244">
    <property type="entry name" value="TRANSAMINASE"/>
    <property type="match status" value="1"/>
</dbReference>
<dbReference type="Gene3D" id="3.90.1150.10">
    <property type="entry name" value="Aspartate Aminotransferase, domain 1"/>
    <property type="match status" value="1"/>
</dbReference>
<keyword evidence="3" id="KW-0032">Aminotransferase</keyword>
<protein>
    <submittedName>
        <fullName evidence="3">DegT/DnrJ/EryC1/StrS family aminotransferase</fullName>
        <ecNumber evidence="3">2.6.1.-</ecNumber>
    </submittedName>
</protein>
<keyword evidence="4" id="KW-1185">Reference proteome</keyword>
<dbReference type="InterPro" id="IPR015422">
    <property type="entry name" value="PyrdxlP-dep_Trfase_small"/>
</dbReference>
<dbReference type="CDD" id="cd00616">
    <property type="entry name" value="AHBA_syn"/>
    <property type="match status" value="1"/>
</dbReference>
<reference evidence="3" key="1">
    <citation type="submission" date="2023-09" db="EMBL/GenBank/DDBJ databases">
        <title>30 novel species of actinomycetes from the DSMZ collection.</title>
        <authorList>
            <person name="Nouioui I."/>
        </authorList>
    </citation>
    <scope>NUCLEOTIDE SEQUENCE</scope>
    <source>
        <strain evidence="3">DSM 115977</strain>
    </source>
</reference>
<dbReference type="GO" id="GO:0008483">
    <property type="term" value="F:transaminase activity"/>
    <property type="evidence" value="ECO:0007669"/>
    <property type="project" value="UniProtKB-KW"/>
</dbReference>